<sequence length="143" mass="15830">MDEAHPVAIPVDQHQDLSLETPSNQSEIVNAPYKEAIGSLLYLAMVSRPDIAYAVNTVSQYAEKLTKEHWNAVKRIIKYIKGTIDYGIKFEKNQNLELRAYSDAGFAGDKATRRSTTGYVILLGNTPIGCPETEIGCFVDHGI</sequence>
<protein>
    <recommendedName>
        <fullName evidence="3">Retrovirus-related pol polyprotein from transposon tnt 1-94</fullName>
    </recommendedName>
</protein>
<dbReference type="OrthoDB" id="8188638at2759"/>
<evidence type="ECO:0000313" key="1">
    <source>
        <dbReference type="EMBL" id="KMQ92976.1"/>
    </source>
</evidence>
<proteinExistence type="predicted"/>
<evidence type="ECO:0008006" key="3">
    <source>
        <dbReference type="Google" id="ProtNLM"/>
    </source>
</evidence>
<comment type="caution">
    <text evidence="1">The sequence shown here is derived from an EMBL/GenBank/DDBJ whole genome shotgun (WGS) entry which is preliminary data.</text>
</comment>
<dbReference type="Proteomes" id="UP000036403">
    <property type="component" value="Unassembled WGS sequence"/>
</dbReference>
<dbReference type="PaxDb" id="67767-A0A0J7KRQ2"/>
<evidence type="ECO:0000313" key="2">
    <source>
        <dbReference type="Proteomes" id="UP000036403"/>
    </source>
</evidence>
<accession>A0A0J7KRQ2</accession>
<dbReference type="AlphaFoldDB" id="A0A0J7KRQ2"/>
<dbReference type="STRING" id="67767.A0A0J7KRQ2"/>
<keyword evidence="2" id="KW-1185">Reference proteome</keyword>
<dbReference type="PANTHER" id="PTHR11439:SF483">
    <property type="entry name" value="PEPTIDE SYNTHASE GLIP-LIKE, PUTATIVE (AFU_ORTHOLOGUE AFUA_3G12920)-RELATED"/>
    <property type="match status" value="1"/>
</dbReference>
<gene>
    <name evidence="1" type="ORF">RF55_6975</name>
</gene>
<reference evidence="1 2" key="1">
    <citation type="submission" date="2015-04" db="EMBL/GenBank/DDBJ databases">
        <title>Lasius niger genome sequencing.</title>
        <authorList>
            <person name="Konorov E.A."/>
            <person name="Nikitin M.A."/>
            <person name="Kirill M.V."/>
            <person name="Chang P."/>
        </authorList>
    </citation>
    <scope>NUCLEOTIDE SEQUENCE [LARGE SCALE GENOMIC DNA]</scope>
    <source>
        <tissue evidence="1">Whole</tissue>
    </source>
</reference>
<dbReference type="EMBL" id="LBMM01003939">
    <property type="protein sequence ID" value="KMQ92976.1"/>
    <property type="molecule type" value="Genomic_DNA"/>
</dbReference>
<name>A0A0J7KRQ2_LASNI</name>
<organism evidence="1 2">
    <name type="scientific">Lasius niger</name>
    <name type="common">Black garden ant</name>
    <dbReference type="NCBI Taxonomy" id="67767"/>
    <lineage>
        <taxon>Eukaryota</taxon>
        <taxon>Metazoa</taxon>
        <taxon>Ecdysozoa</taxon>
        <taxon>Arthropoda</taxon>
        <taxon>Hexapoda</taxon>
        <taxon>Insecta</taxon>
        <taxon>Pterygota</taxon>
        <taxon>Neoptera</taxon>
        <taxon>Endopterygota</taxon>
        <taxon>Hymenoptera</taxon>
        <taxon>Apocrita</taxon>
        <taxon>Aculeata</taxon>
        <taxon>Formicoidea</taxon>
        <taxon>Formicidae</taxon>
        <taxon>Formicinae</taxon>
        <taxon>Lasius</taxon>
        <taxon>Lasius</taxon>
    </lineage>
</organism>
<dbReference type="PANTHER" id="PTHR11439">
    <property type="entry name" value="GAG-POL-RELATED RETROTRANSPOSON"/>
    <property type="match status" value="1"/>
</dbReference>